<reference evidence="2" key="1">
    <citation type="submission" date="2023-03" db="EMBL/GenBank/DDBJ databases">
        <title>Andean soil-derived lignocellulolytic bacterial consortium as a source of novel taxa and putative plastic-active enzymes.</title>
        <authorList>
            <person name="Diaz-Garcia L."/>
            <person name="Chuvochina M."/>
            <person name="Feuerriegel G."/>
            <person name="Bunk B."/>
            <person name="Sproer C."/>
            <person name="Streit W.R."/>
            <person name="Rodriguez L.M."/>
            <person name="Overmann J."/>
            <person name="Jimenez D.J."/>
        </authorList>
    </citation>
    <scope>NUCLEOTIDE SEQUENCE</scope>
    <source>
        <strain evidence="2">MAG 876</strain>
    </source>
</reference>
<dbReference type="InterPro" id="IPR010333">
    <property type="entry name" value="VirJ"/>
</dbReference>
<sequence length="430" mass="46912">MTRRFWLYLLVPLLLAALGGALAFWLWTRPAPEAHLEQLSINDTSITRVTPGVHPKVRVAIGVPQDQALTDKQLLDLAQAGEAQLVQVILPPNDCSKQQQAMDQALTQLAEKPTLVAGIGPGAAQAWRWLASQNDDKARAISVDFTVEQLGCQAPLPKSAAHGHWNVAWNDNPDDASAAFVRDQANAETSISDYDIHLPQVLKAQLTQALVGHDGNALAIPVVEVPAGQTTDTITLFLSGDGGWRDLDRDVAGEMAKLGYPVVGIDTLRYYWQHKTPEQSAADLSELMQHYRQKWGTKRFVLAGYSFGADVLPAIYNRLPAEDQQRIDAVMLLAFARSGSFEIEVEGWLGKEGQEAPTGPEMAKLPASKVVCVYGIEETDESGCTEQTAVGERLKLPGGHHFDENYPALAKRLIGEIETRQGKSSVAEQN</sequence>
<proteinExistence type="predicted"/>
<dbReference type="InterPro" id="IPR029058">
    <property type="entry name" value="AB_hydrolase_fold"/>
</dbReference>
<dbReference type="Gene3D" id="3.40.50.1820">
    <property type="entry name" value="alpha/beta hydrolase"/>
    <property type="match status" value="1"/>
</dbReference>
<dbReference type="InterPro" id="IPR011225">
    <property type="entry name" value="IV_sec_VirJ"/>
</dbReference>
<feature type="domain" description="Bacterial virulence" evidence="1">
    <location>
        <begin position="232"/>
        <end position="420"/>
    </location>
</feature>
<dbReference type="EMBL" id="CP119325">
    <property type="protein sequence ID" value="WEK32229.1"/>
    <property type="molecule type" value="Genomic_DNA"/>
</dbReference>
<evidence type="ECO:0000313" key="2">
    <source>
        <dbReference type="EMBL" id="WEK32229.1"/>
    </source>
</evidence>
<organism evidence="2 3">
    <name type="scientific">Candidatus Pseudomonas phytovorans</name>
    <dbReference type="NCBI Taxonomy" id="3121377"/>
    <lineage>
        <taxon>Bacteria</taxon>
        <taxon>Pseudomonadati</taxon>
        <taxon>Pseudomonadota</taxon>
        <taxon>Gammaproteobacteria</taxon>
        <taxon>Pseudomonadales</taxon>
        <taxon>Pseudomonadaceae</taxon>
        <taxon>Pseudomonas</taxon>
    </lineage>
</organism>
<dbReference type="SUPFAM" id="SSF53474">
    <property type="entry name" value="alpha/beta-Hydrolases"/>
    <property type="match status" value="1"/>
</dbReference>
<evidence type="ECO:0000259" key="1">
    <source>
        <dbReference type="Pfam" id="PF06057"/>
    </source>
</evidence>
<dbReference type="AlphaFoldDB" id="A0AAJ5WJM2"/>
<evidence type="ECO:0000313" key="3">
    <source>
        <dbReference type="Proteomes" id="UP001216329"/>
    </source>
</evidence>
<name>A0AAJ5WJM2_9PSED</name>
<accession>A0AAJ5WJM2</accession>
<gene>
    <name evidence="2" type="ORF">P0Y58_08535</name>
</gene>
<protein>
    <submittedName>
        <fullName evidence="2">Virulence factor family protein</fullName>
    </submittedName>
</protein>
<dbReference type="Pfam" id="PF06057">
    <property type="entry name" value="VirJ"/>
    <property type="match status" value="1"/>
</dbReference>
<dbReference type="PIRSF" id="PIRSF029063">
    <property type="entry name" value="IV_sec_VirJ"/>
    <property type="match status" value="1"/>
</dbReference>
<dbReference type="Proteomes" id="UP001216329">
    <property type="component" value="Chromosome"/>
</dbReference>